<dbReference type="AlphaFoldDB" id="X1N2H9"/>
<accession>X1N2H9</accession>
<dbReference type="EMBL" id="BARV01007792">
    <property type="protein sequence ID" value="GAI12804.1"/>
    <property type="molecule type" value="Genomic_DNA"/>
</dbReference>
<feature type="transmembrane region" description="Helical" evidence="1">
    <location>
        <begin position="12"/>
        <end position="32"/>
    </location>
</feature>
<evidence type="ECO:0000313" key="2">
    <source>
        <dbReference type="EMBL" id="GAI12804.1"/>
    </source>
</evidence>
<reference evidence="2" key="1">
    <citation type="journal article" date="2014" name="Front. Microbiol.">
        <title>High frequency of phylogenetically diverse reductive dehalogenase-homologous genes in deep subseafloor sedimentary metagenomes.</title>
        <authorList>
            <person name="Kawai M."/>
            <person name="Futagami T."/>
            <person name="Toyoda A."/>
            <person name="Takaki Y."/>
            <person name="Nishi S."/>
            <person name="Hori S."/>
            <person name="Arai W."/>
            <person name="Tsubouchi T."/>
            <person name="Morono Y."/>
            <person name="Uchiyama I."/>
            <person name="Ito T."/>
            <person name="Fujiyama A."/>
            <person name="Inagaki F."/>
            <person name="Takami H."/>
        </authorList>
    </citation>
    <scope>NUCLEOTIDE SEQUENCE</scope>
    <source>
        <strain evidence="2">Expedition CK06-06</strain>
    </source>
</reference>
<keyword evidence="1" id="KW-0472">Membrane</keyword>
<feature type="transmembrane region" description="Helical" evidence="1">
    <location>
        <begin position="44"/>
        <end position="66"/>
    </location>
</feature>
<keyword evidence="1" id="KW-0812">Transmembrane</keyword>
<feature type="non-terminal residue" evidence="2">
    <location>
        <position position="1"/>
    </location>
</feature>
<sequence length="312" mass="36855">AGFVFLIKRNIKFGICSFLLIIFNFIVIPLYLSHANPNYLIDSMIIITFYIAYGFLLILDTSVFLFNKSLKGKKILRIDNFLKYFLVVILFLFFTFYPISFIYANYGRADLSEPEDVYKFWDEAFSNIEDESRIYVHVISTNIGMFVNRYEYSEKEIKYVYHNSPEYTVENIIEDLDKNILVYFVGNSEELKLTFKTEKIGKTYYWDWYNETLKLYKIINPIVNIKINYLISGYTREFGEIFNVEYVIKNKNKESIKITSLELELPDSIEFIEVDSDGFVSQQPGISRGIYTCPCNFNTLETSFKVMEIFEL</sequence>
<organism evidence="2">
    <name type="scientific">marine sediment metagenome</name>
    <dbReference type="NCBI Taxonomy" id="412755"/>
    <lineage>
        <taxon>unclassified sequences</taxon>
        <taxon>metagenomes</taxon>
        <taxon>ecological metagenomes</taxon>
    </lineage>
</organism>
<proteinExistence type="predicted"/>
<comment type="caution">
    <text evidence="2">The sequence shown here is derived from an EMBL/GenBank/DDBJ whole genome shotgun (WGS) entry which is preliminary data.</text>
</comment>
<keyword evidence="1" id="KW-1133">Transmembrane helix</keyword>
<feature type="transmembrane region" description="Helical" evidence="1">
    <location>
        <begin position="81"/>
        <end position="104"/>
    </location>
</feature>
<name>X1N2H9_9ZZZZ</name>
<gene>
    <name evidence="2" type="ORF">S06H3_15811</name>
</gene>
<evidence type="ECO:0000256" key="1">
    <source>
        <dbReference type="SAM" id="Phobius"/>
    </source>
</evidence>
<protein>
    <submittedName>
        <fullName evidence="2">Uncharacterized protein</fullName>
    </submittedName>
</protein>